<organism evidence="6 7">
    <name type="scientific">Sulfobacillus benefaciens</name>
    <dbReference type="NCBI Taxonomy" id="453960"/>
    <lineage>
        <taxon>Bacteria</taxon>
        <taxon>Bacillati</taxon>
        <taxon>Bacillota</taxon>
        <taxon>Clostridia</taxon>
        <taxon>Eubacteriales</taxon>
        <taxon>Clostridiales Family XVII. Incertae Sedis</taxon>
        <taxon>Sulfobacillus</taxon>
    </lineage>
</organism>
<gene>
    <name evidence="6" type="ORF">C7B43_08330</name>
</gene>
<dbReference type="Gene3D" id="1.10.10.10">
    <property type="entry name" value="Winged helix-like DNA-binding domain superfamily/Winged helix DNA-binding domain"/>
    <property type="match status" value="1"/>
</dbReference>
<evidence type="ECO:0000256" key="1">
    <source>
        <dbReference type="ARBA" id="ARBA00009437"/>
    </source>
</evidence>
<dbReference type="AlphaFoldDB" id="A0A2T2X4B8"/>
<keyword evidence="4" id="KW-0804">Transcription</keyword>
<dbReference type="GO" id="GO:0003700">
    <property type="term" value="F:DNA-binding transcription factor activity"/>
    <property type="evidence" value="ECO:0007669"/>
    <property type="project" value="InterPro"/>
</dbReference>
<dbReference type="PANTHER" id="PTHR30346:SF0">
    <property type="entry name" value="HCA OPERON TRANSCRIPTIONAL ACTIVATOR HCAR"/>
    <property type="match status" value="1"/>
</dbReference>
<keyword evidence="2" id="KW-0805">Transcription regulation</keyword>
<dbReference type="EMBL" id="PXYT01000016">
    <property type="protein sequence ID" value="PSR29341.1"/>
    <property type="molecule type" value="Genomic_DNA"/>
</dbReference>
<dbReference type="GO" id="GO:0032993">
    <property type="term" value="C:protein-DNA complex"/>
    <property type="evidence" value="ECO:0007669"/>
    <property type="project" value="TreeGrafter"/>
</dbReference>
<dbReference type="CDD" id="cd08414">
    <property type="entry name" value="PBP2_LTTR_aromatics_like"/>
    <property type="match status" value="1"/>
</dbReference>
<reference evidence="6 7" key="1">
    <citation type="journal article" date="2014" name="BMC Genomics">
        <title>Comparison of environmental and isolate Sulfobacillus genomes reveals diverse carbon, sulfur, nitrogen, and hydrogen metabolisms.</title>
        <authorList>
            <person name="Justice N.B."/>
            <person name="Norman A."/>
            <person name="Brown C.T."/>
            <person name="Singh A."/>
            <person name="Thomas B.C."/>
            <person name="Banfield J.F."/>
        </authorList>
    </citation>
    <scope>NUCLEOTIDE SEQUENCE [LARGE SCALE GENOMIC DNA]</scope>
    <source>
        <strain evidence="6">AMDSBA1</strain>
    </source>
</reference>
<keyword evidence="3" id="KW-0238">DNA-binding</keyword>
<dbReference type="Gene3D" id="3.40.190.10">
    <property type="entry name" value="Periplasmic binding protein-like II"/>
    <property type="match status" value="2"/>
</dbReference>
<dbReference type="FunFam" id="1.10.10.10:FF:000001">
    <property type="entry name" value="LysR family transcriptional regulator"/>
    <property type="match status" value="1"/>
</dbReference>
<accession>A0A2T2X4B8</accession>
<evidence type="ECO:0000256" key="4">
    <source>
        <dbReference type="ARBA" id="ARBA00023163"/>
    </source>
</evidence>
<sequence length="306" mass="34896">MELRQLRYFLAVAEELHFERAARRLSMTQPPLSQSIKQLEEEIGVELFERIHRRIRLTPAGEAFLEEARQVMRATDHAVERARRVHRGEWGRLTVGFVGSATYDILPRVIRIYRQNYPNVSVETRELSTPMQIEALRQKQIDLGMLRPPVDDVAIQTETVYSTPSVLAVPKNHWLTELGSIDWQDLREVPFVLLSPKTWDWYYREVLAYAERAGFQPKILQEAMEFHTVIGLAAAGMGVAVVPKSAQNLHTEEVVYKDLGDGMPQADMAVGWRRGDQSSAGMAFIEAVRQIGQDLFATTCRTETFG</sequence>
<dbReference type="SUPFAM" id="SSF53850">
    <property type="entry name" value="Periplasmic binding protein-like II"/>
    <property type="match status" value="1"/>
</dbReference>
<dbReference type="SUPFAM" id="SSF46785">
    <property type="entry name" value="Winged helix' DNA-binding domain"/>
    <property type="match status" value="1"/>
</dbReference>
<dbReference type="Pfam" id="PF03466">
    <property type="entry name" value="LysR_substrate"/>
    <property type="match status" value="1"/>
</dbReference>
<evidence type="ECO:0000256" key="3">
    <source>
        <dbReference type="ARBA" id="ARBA00023125"/>
    </source>
</evidence>
<dbReference type="PRINTS" id="PR00039">
    <property type="entry name" value="HTHLYSR"/>
</dbReference>
<evidence type="ECO:0000313" key="7">
    <source>
        <dbReference type="Proteomes" id="UP000242699"/>
    </source>
</evidence>
<dbReference type="PANTHER" id="PTHR30346">
    <property type="entry name" value="TRANSCRIPTIONAL DUAL REGULATOR HCAR-RELATED"/>
    <property type="match status" value="1"/>
</dbReference>
<dbReference type="PROSITE" id="PS50931">
    <property type="entry name" value="HTH_LYSR"/>
    <property type="match status" value="1"/>
</dbReference>
<feature type="domain" description="HTH lysR-type" evidence="5">
    <location>
        <begin position="1"/>
        <end position="58"/>
    </location>
</feature>
<dbReference type="InterPro" id="IPR005119">
    <property type="entry name" value="LysR_subst-bd"/>
</dbReference>
<dbReference type="InterPro" id="IPR000847">
    <property type="entry name" value="LysR_HTH_N"/>
</dbReference>
<comment type="caution">
    <text evidence="6">The sequence shown here is derived from an EMBL/GenBank/DDBJ whole genome shotgun (WGS) entry which is preliminary data.</text>
</comment>
<dbReference type="Pfam" id="PF00126">
    <property type="entry name" value="HTH_1"/>
    <property type="match status" value="1"/>
</dbReference>
<dbReference type="GO" id="GO:0003677">
    <property type="term" value="F:DNA binding"/>
    <property type="evidence" value="ECO:0007669"/>
    <property type="project" value="UniProtKB-KW"/>
</dbReference>
<dbReference type="InterPro" id="IPR036390">
    <property type="entry name" value="WH_DNA-bd_sf"/>
</dbReference>
<evidence type="ECO:0000313" key="6">
    <source>
        <dbReference type="EMBL" id="PSR29341.1"/>
    </source>
</evidence>
<proteinExistence type="inferred from homology"/>
<dbReference type="Proteomes" id="UP000242699">
    <property type="component" value="Unassembled WGS sequence"/>
</dbReference>
<evidence type="ECO:0000259" key="5">
    <source>
        <dbReference type="PROSITE" id="PS50931"/>
    </source>
</evidence>
<protein>
    <submittedName>
        <fullName evidence="6">LysR family transcriptional regulator</fullName>
    </submittedName>
</protein>
<name>A0A2T2X4B8_9FIRM</name>
<evidence type="ECO:0000256" key="2">
    <source>
        <dbReference type="ARBA" id="ARBA00023015"/>
    </source>
</evidence>
<dbReference type="InterPro" id="IPR036388">
    <property type="entry name" value="WH-like_DNA-bd_sf"/>
</dbReference>
<comment type="similarity">
    <text evidence="1">Belongs to the LysR transcriptional regulatory family.</text>
</comment>